<comment type="caution">
    <text evidence="2">The sequence shown here is derived from an EMBL/GenBank/DDBJ whole genome shotgun (WGS) entry which is preliminary data.</text>
</comment>
<feature type="region of interest" description="Disordered" evidence="1">
    <location>
        <begin position="15"/>
        <end position="82"/>
    </location>
</feature>
<accession>A0A2N3NIE8</accession>
<reference evidence="2 3" key="1">
    <citation type="journal article" date="2017" name="G3 (Bethesda)">
        <title>First Draft Genome Sequence of the Pathogenic Fungus Lomentospora prolificans (Formerly Scedosporium prolificans).</title>
        <authorList>
            <person name="Luo R."/>
            <person name="Zimin A."/>
            <person name="Workman R."/>
            <person name="Fan Y."/>
            <person name="Pertea G."/>
            <person name="Grossman N."/>
            <person name="Wear M.P."/>
            <person name="Jia B."/>
            <person name="Miller H."/>
            <person name="Casadevall A."/>
            <person name="Timp W."/>
            <person name="Zhang S.X."/>
            <person name="Salzberg S.L."/>
        </authorList>
    </citation>
    <scope>NUCLEOTIDE SEQUENCE [LARGE SCALE GENOMIC DNA]</scope>
    <source>
        <strain evidence="2 3">JHH-5317</strain>
    </source>
</reference>
<dbReference type="EMBL" id="NLAX01000004">
    <property type="protein sequence ID" value="PKS12226.1"/>
    <property type="molecule type" value="Genomic_DNA"/>
</dbReference>
<gene>
    <name evidence="2" type="ORF">jhhlp_001525</name>
</gene>
<keyword evidence="3" id="KW-1185">Reference proteome</keyword>
<name>A0A2N3NIE8_9PEZI</name>
<dbReference type="STRING" id="41688.A0A2N3NIE8"/>
<feature type="compositionally biased region" description="Basic and acidic residues" evidence="1">
    <location>
        <begin position="775"/>
        <end position="798"/>
    </location>
</feature>
<feature type="compositionally biased region" description="Polar residues" evidence="1">
    <location>
        <begin position="530"/>
        <end position="557"/>
    </location>
</feature>
<protein>
    <submittedName>
        <fullName evidence="2">Uncharacterized protein</fullName>
    </submittedName>
</protein>
<sequence length="798" mass="85709">MKRIYEKAGAPEILISHPARKFGGSEKGRERRRTNTQKTSSDDSRDVVVTLPQASEWHYRGRAGPEAEATQPIPAPTGLGAQKDEGFQRFYKAVVSPTHVRVTAGGRIVPNTRGPPSPNPKIEATAEQQQDSQVEANALRNHTASAAPVPLPLGYPTPWPGYPAALLGPHQFPFPHIPLGFNFSGGLALPQAAVSRNGYGQVGDPVIHQAVHGQGLDGAGSARAPPPAQYDASRPCFVNGQWMLPLGATPFPYGIHPLVASAGYMGGQYLSSGLSHTQAHSSMPTTNTSHPTFDGQITQNAGTPATTPLGAPVNPPISSIRPSQITRSHIESLRQNLKRVEDQLQYNVHQIDVKHMEGLAREIRHSIRALEEALPRQLEFEELHYPKPEKDGSRHNGVTISSANSQAAIQPNGAVPMVKTNGAAGKTPGNSNKAARGIFSVEGTFPRTASSGSEQSRRFSGLPMTAAAAPPFRPSVQPSNHQLGSSSEDGYKELKEEIRKRLLSLGSKSFREMTASMVNEEHSGSVRIKPNSSQNGFAGTSDSSNKQLAQRLPQSQPYLVGSVPPGTNTKAGDRESFVYPRELNVEEIRARHLYWGQAPRSAMKGLPKFDGKDFYPPSPSKLREDPLLGTLGTLDSSQTVTDPFSSTDSRKAEGPTRATSCSETEDLMNGSLNQKKDGGNGFESPKTVRGRRQEDRSSGRRGNELLQSMLKRGSPSSNALPGEVTSTTAHGFLPQYGGHAAASLTPTIANTASSRGSTTKSSEQEDKNGAVSAFADKRGENRPPLDEGLDESVRRLRI</sequence>
<feature type="compositionally biased region" description="Polar residues" evidence="1">
    <location>
        <begin position="633"/>
        <end position="647"/>
    </location>
</feature>
<feature type="compositionally biased region" description="Polar residues" evidence="1">
    <location>
        <begin position="744"/>
        <end position="761"/>
    </location>
</feature>
<feature type="region of interest" description="Disordered" evidence="1">
    <location>
        <begin position="445"/>
        <end position="490"/>
    </location>
</feature>
<feature type="compositionally biased region" description="Polar residues" evidence="1">
    <location>
        <begin position="476"/>
        <end position="488"/>
    </location>
</feature>
<dbReference type="AlphaFoldDB" id="A0A2N3NIE8"/>
<feature type="region of interest" description="Disordered" evidence="1">
    <location>
        <begin position="518"/>
        <end position="575"/>
    </location>
</feature>
<feature type="region of interest" description="Disordered" evidence="1">
    <location>
        <begin position="106"/>
        <end position="132"/>
    </location>
</feature>
<dbReference type="VEuPathDB" id="FungiDB:jhhlp_001525"/>
<evidence type="ECO:0000256" key="1">
    <source>
        <dbReference type="SAM" id="MobiDB-lite"/>
    </source>
</evidence>
<evidence type="ECO:0000313" key="2">
    <source>
        <dbReference type="EMBL" id="PKS12226.1"/>
    </source>
</evidence>
<evidence type="ECO:0000313" key="3">
    <source>
        <dbReference type="Proteomes" id="UP000233524"/>
    </source>
</evidence>
<dbReference type="OrthoDB" id="5401902at2759"/>
<feature type="compositionally biased region" description="Polar residues" evidence="1">
    <location>
        <begin position="714"/>
        <end position="729"/>
    </location>
</feature>
<feature type="compositionally biased region" description="Basic and acidic residues" evidence="1">
    <location>
        <begin position="691"/>
        <end position="703"/>
    </location>
</feature>
<proteinExistence type="predicted"/>
<dbReference type="Proteomes" id="UP000233524">
    <property type="component" value="Unassembled WGS sequence"/>
</dbReference>
<feature type="region of interest" description="Disordered" evidence="1">
    <location>
        <begin position="605"/>
        <end position="798"/>
    </location>
</feature>
<dbReference type="InParanoid" id="A0A2N3NIE8"/>
<organism evidence="2 3">
    <name type="scientific">Lomentospora prolificans</name>
    <dbReference type="NCBI Taxonomy" id="41688"/>
    <lineage>
        <taxon>Eukaryota</taxon>
        <taxon>Fungi</taxon>
        <taxon>Dikarya</taxon>
        <taxon>Ascomycota</taxon>
        <taxon>Pezizomycotina</taxon>
        <taxon>Sordariomycetes</taxon>
        <taxon>Hypocreomycetidae</taxon>
        <taxon>Microascales</taxon>
        <taxon>Microascaceae</taxon>
        <taxon>Lomentospora</taxon>
    </lineage>
</organism>